<comment type="caution">
    <text evidence="2">The sequence shown here is derived from an EMBL/GenBank/DDBJ whole genome shotgun (WGS) entry which is preliminary data.</text>
</comment>
<dbReference type="Proteomes" id="UP000220904">
    <property type="component" value="Unassembled WGS sequence"/>
</dbReference>
<evidence type="ECO:0000313" key="3">
    <source>
        <dbReference type="Proteomes" id="UP000220904"/>
    </source>
</evidence>
<dbReference type="EMBL" id="NOUV01000014">
    <property type="protein sequence ID" value="PDX87001.1"/>
    <property type="molecule type" value="Genomic_DNA"/>
</dbReference>
<reference evidence="2 3" key="1">
    <citation type="journal article" date="2017" name="Front. Microbiol.">
        <title>New Insights into the Diversity of the Genus Faecalibacterium.</title>
        <authorList>
            <person name="Benevides L."/>
            <person name="Burman S."/>
            <person name="Martin R."/>
            <person name="Robert V."/>
            <person name="Thomas M."/>
            <person name="Miquel S."/>
            <person name="Chain F."/>
            <person name="Sokol H."/>
            <person name="Bermudez-Humaran L.G."/>
            <person name="Morrison M."/>
            <person name="Langella P."/>
            <person name="Azevedo V.A."/>
            <person name="Chatel J.M."/>
            <person name="Soares S."/>
        </authorList>
    </citation>
    <scope>NUCLEOTIDE SEQUENCE [LARGE SCALE GENOMIC DNA]</scope>
    <source>
        <strain evidence="2 3">AHMP21</strain>
    </source>
</reference>
<organism evidence="2 3">
    <name type="scientific">Faecalibacterium prausnitzii</name>
    <dbReference type="NCBI Taxonomy" id="853"/>
    <lineage>
        <taxon>Bacteria</taxon>
        <taxon>Bacillati</taxon>
        <taxon>Bacillota</taxon>
        <taxon>Clostridia</taxon>
        <taxon>Eubacteriales</taxon>
        <taxon>Oscillospiraceae</taxon>
        <taxon>Faecalibacterium</taxon>
    </lineage>
</organism>
<feature type="region of interest" description="Disordered" evidence="1">
    <location>
        <begin position="1"/>
        <end position="27"/>
    </location>
</feature>
<accession>A0A2A7B6P2</accession>
<proteinExistence type="predicted"/>
<gene>
    <name evidence="2" type="ORF">CHR60_09820</name>
</gene>
<feature type="compositionally biased region" description="Polar residues" evidence="1">
    <location>
        <begin position="1"/>
        <end position="12"/>
    </location>
</feature>
<name>A0A2A7B6P2_9FIRM</name>
<sequence>MEATNPVMTNDLSPAGDPLRPLGPEMISQMVKDSVERGQPNRELSTASRYLLLAATNICEEAFRNVSGFLDHFQSDEAEYWALDAKKAMDQTHRVLNVLAEIEGLDIP</sequence>
<evidence type="ECO:0000313" key="2">
    <source>
        <dbReference type="EMBL" id="PDX87001.1"/>
    </source>
</evidence>
<dbReference type="AlphaFoldDB" id="A0A2A7B6P2"/>
<protein>
    <submittedName>
        <fullName evidence="2">Uncharacterized protein</fullName>
    </submittedName>
</protein>
<dbReference type="RefSeq" id="WP_097792824.1">
    <property type="nucleotide sequence ID" value="NZ_NOUV01000014.1"/>
</dbReference>
<evidence type="ECO:0000256" key="1">
    <source>
        <dbReference type="SAM" id="MobiDB-lite"/>
    </source>
</evidence>